<evidence type="ECO:0000256" key="7">
    <source>
        <dbReference type="ARBA" id="ARBA00023125"/>
    </source>
</evidence>
<dbReference type="InterPro" id="IPR000394">
    <property type="entry name" value="RNA_pol_sigma_54"/>
</dbReference>
<comment type="similarity">
    <text evidence="1">Belongs to the sigma-54 factor family.</text>
</comment>
<dbReference type="Proteomes" id="UP000219412">
    <property type="component" value="Unassembled WGS sequence"/>
</dbReference>
<keyword evidence="12" id="KW-1185">Reference proteome</keyword>
<dbReference type="PIRSF" id="PIRSF000774">
    <property type="entry name" value="RpoN"/>
    <property type="match status" value="1"/>
</dbReference>
<accession>A0A285UQH6</accession>
<evidence type="ECO:0000256" key="2">
    <source>
        <dbReference type="ARBA" id="ARBA00022478"/>
    </source>
</evidence>
<dbReference type="Gene3D" id="1.10.10.1330">
    <property type="entry name" value="RNA polymerase sigma-54 factor, core-binding domain"/>
    <property type="match status" value="1"/>
</dbReference>
<feature type="domain" description="RNA polymerase sigma factor 54 core-binding" evidence="10">
    <location>
        <begin position="75"/>
        <end position="232"/>
    </location>
</feature>
<dbReference type="Pfam" id="PF04963">
    <property type="entry name" value="Sigma54_CBD"/>
    <property type="match status" value="1"/>
</dbReference>
<sequence>MILLNINTEASISLNTYIINSINIFKYTPTELHKYVMDKCHANPLISIEDHHRLPAHTYDGDGFLDEITTHFNCTLTSGERQVMDAIIASLSPKGFLDTAPQELASMTGASIKQVRHLIGLLQAYDSKGAGSAGAIDFIEFQLKAEGTYDEQLFSAFKNHLPEISSGNLNFLKKLDINEDIFLDYMENRIKTCRLSPLDGEASIEIVPEGFIRLDRGILTISIDDYLTESITHEPIYLSEGDTGFSEKLKSYRDEYLELVSMLNARKIYMLKILNIICDVQKEYLSGRCDYLKPLDQTMLAESTNLSPATVSRLVSGKYISTPRGMLPIQTLLSRRCYKGYSVSHVKHIIRNIEDHQKLPDNKISMMLNELGIKLSRRTVNKYKNQMLEKAQN</sequence>
<keyword evidence="4" id="KW-0548">Nucleotidyltransferase</keyword>
<dbReference type="GO" id="GO:0001216">
    <property type="term" value="F:DNA-binding transcription activator activity"/>
    <property type="evidence" value="ECO:0007669"/>
    <property type="project" value="InterPro"/>
</dbReference>
<evidence type="ECO:0000256" key="4">
    <source>
        <dbReference type="ARBA" id="ARBA00022695"/>
    </source>
</evidence>
<dbReference type="PANTHER" id="PTHR32248:SF4">
    <property type="entry name" value="RNA POLYMERASE SIGMA-54 FACTOR"/>
    <property type="match status" value="1"/>
</dbReference>
<gene>
    <name evidence="11" type="ORF">SAMN05878391_1799</name>
</gene>
<keyword evidence="5" id="KW-0805">Transcription regulation</keyword>
<dbReference type="GO" id="GO:0016987">
    <property type="term" value="F:sigma factor activity"/>
    <property type="evidence" value="ECO:0007669"/>
    <property type="project" value="UniProtKB-KW"/>
</dbReference>
<evidence type="ECO:0000313" key="12">
    <source>
        <dbReference type="Proteomes" id="UP000219412"/>
    </source>
</evidence>
<evidence type="ECO:0000256" key="3">
    <source>
        <dbReference type="ARBA" id="ARBA00022679"/>
    </source>
</evidence>
<dbReference type="RefSeq" id="WP_097041282.1">
    <property type="nucleotide sequence ID" value="NZ_OBQF01000004.1"/>
</dbReference>
<evidence type="ECO:0000256" key="8">
    <source>
        <dbReference type="ARBA" id="ARBA00023163"/>
    </source>
</evidence>
<proteinExistence type="inferred from homology"/>
<evidence type="ECO:0000313" key="11">
    <source>
        <dbReference type="EMBL" id="SOC42906.1"/>
    </source>
</evidence>
<dbReference type="GO" id="GO:0003677">
    <property type="term" value="F:DNA binding"/>
    <property type="evidence" value="ECO:0007669"/>
    <property type="project" value="UniProtKB-KW"/>
</dbReference>
<dbReference type="InterPro" id="IPR007634">
    <property type="entry name" value="RNA_pol_sigma_54_DNA-bd"/>
</dbReference>
<dbReference type="PRINTS" id="PR00045">
    <property type="entry name" value="SIGMA54FCT"/>
</dbReference>
<reference evidence="12" key="1">
    <citation type="submission" date="2017-08" db="EMBL/GenBank/DDBJ databases">
        <authorList>
            <person name="Varghese N."/>
            <person name="Submissions S."/>
        </authorList>
    </citation>
    <scope>NUCLEOTIDE SEQUENCE [LARGE SCALE GENOMIC DNA]</scope>
    <source>
        <strain evidence="12">DSM 23173</strain>
    </source>
</reference>
<dbReference type="OrthoDB" id="9814402at2"/>
<organism evidence="11 12">
    <name type="scientific">Salinicoccus kekensis</name>
    <dbReference type="NCBI Taxonomy" id="714307"/>
    <lineage>
        <taxon>Bacteria</taxon>
        <taxon>Bacillati</taxon>
        <taxon>Bacillota</taxon>
        <taxon>Bacilli</taxon>
        <taxon>Bacillales</taxon>
        <taxon>Staphylococcaceae</taxon>
        <taxon>Salinicoccus</taxon>
    </lineage>
</organism>
<dbReference type="EMBL" id="OBQF01000004">
    <property type="protein sequence ID" value="SOC42906.1"/>
    <property type="molecule type" value="Genomic_DNA"/>
</dbReference>
<dbReference type="GO" id="GO:0016779">
    <property type="term" value="F:nucleotidyltransferase activity"/>
    <property type="evidence" value="ECO:0007669"/>
    <property type="project" value="UniProtKB-KW"/>
</dbReference>
<dbReference type="Pfam" id="PF04552">
    <property type="entry name" value="Sigma54_DBD"/>
    <property type="match status" value="1"/>
</dbReference>
<evidence type="ECO:0000256" key="5">
    <source>
        <dbReference type="ARBA" id="ARBA00023015"/>
    </source>
</evidence>
<dbReference type="AlphaFoldDB" id="A0A285UQH6"/>
<evidence type="ECO:0000259" key="10">
    <source>
        <dbReference type="Pfam" id="PF04963"/>
    </source>
</evidence>
<keyword evidence="8" id="KW-0804">Transcription</keyword>
<dbReference type="GO" id="GO:0006352">
    <property type="term" value="P:DNA-templated transcription initiation"/>
    <property type="evidence" value="ECO:0007669"/>
    <property type="project" value="InterPro"/>
</dbReference>
<evidence type="ECO:0000259" key="9">
    <source>
        <dbReference type="Pfam" id="PF04552"/>
    </source>
</evidence>
<dbReference type="PANTHER" id="PTHR32248">
    <property type="entry name" value="RNA POLYMERASE SIGMA-54 FACTOR"/>
    <property type="match status" value="1"/>
</dbReference>
<keyword evidence="6" id="KW-0731">Sigma factor</keyword>
<name>A0A285UQH6_9STAP</name>
<evidence type="ECO:0000256" key="6">
    <source>
        <dbReference type="ARBA" id="ARBA00023082"/>
    </source>
</evidence>
<keyword evidence="3" id="KW-0808">Transferase</keyword>
<keyword evidence="7" id="KW-0238">DNA-binding</keyword>
<dbReference type="Gene3D" id="1.10.10.60">
    <property type="entry name" value="Homeodomain-like"/>
    <property type="match status" value="1"/>
</dbReference>
<feature type="domain" description="RNA polymerase sigma factor 54 DNA-binding" evidence="9">
    <location>
        <begin position="249"/>
        <end position="387"/>
    </location>
</feature>
<keyword evidence="2" id="KW-0240">DNA-directed RNA polymerase</keyword>
<dbReference type="GO" id="GO:0000428">
    <property type="term" value="C:DNA-directed RNA polymerase complex"/>
    <property type="evidence" value="ECO:0007669"/>
    <property type="project" value="UniProtKB-KW"/>
</dbReference>
<dbReference type="InterPro" id="IPR038709">
    <property type="entry name" value="RpoN_core-bd_sf"/>
</dbReference>
<dbReference type="InterPro" id="IPR007046">
    <property type="entry name" value="RNA_pol_sigma_54_core-bd"/>
</dbReference>
<dbReference type="PROSITE" id="PS50044">
    <property type="entry name" value="SIGMA54_3"/>
    <property type="match status" value="1"/>
</dbReference>
<evidence type="ECO:0000256" key="1">
    <source>
        <dbReference type="ARBA" id="ARBA00008798"/>
    </source>
</evidence>
<protein>
    <submittedName>
        <fullName evidence="11">RNA polymerase RpoN-/SigL-like sigma 54 subunit</fullName>
    </submittedName>
</protein>